<gene>
    <name evidence="2" type="ORF">AVDCRST_MAG34-1305</name>
</gene>
<feature type="compositionally biased region" description="Low complexity" evidence="1">
    <location>
        <begin position="28"/>
        <end position="49"/>
    </location>
</feature>
<feature type="region of interest" description="Disordered" evidence="1">
    <location>
        <begin position="1"/>
        <end position="62"/>
    </location>
</feature>
<reference evidence="2" key="1">
    <citation type="submission" date="2020-02" db="EMBL/GenBank/DDBJ databases">
        <authorList>
            <person name="Meier V. D."/>
        </authorList>
    </citation>
    <scope>NUCLEOTIDE SEQUENCE</scope>
    <source>
        <strain evidence="2">AVDCRST_MAG34</strain>
    </source>
</reference>
<evidence type="ECO:0000313" key="2">
    <source>
        <dbReference type="EMBL" id="CAA9346919.1"/>
    </source>
</evidence>
<proteinExistence type="predicted"/>
<protein>
    <submittedName>
        <fullName evidence="2">Esterase</fullName>
    </submittedName>
</protein>
<evidence type="ECO:0000256" key="1">
    <source>
        <dbReference type="SAM" id="MobiDB-lite"/>
    </source>
</evidence>
<feature type="compositionally biased region" description="Basic residues" evidence="1">
    <location>
        <begin position="195"/>
        <end position="206"/>
    </location>
</feature>
<organism evidence="2">
    <name type="scientific">uncultured Nocardioidaceae bacterium</name>
    <dbReference type="NCBI Taxonomy" id="253824"/>
    <lineage>
        <taxon>Bacteria</taxon>
        <taxon>Bacillati</taxon>
        <taxon>Actinomycetota</taxon>
        <taxon>Actinomycetes</taxon>
        <taxon>Propionibacteriales</taxon>
        <taxon>Nocardioidaceae</taxon>
        <taxon>environmental samples</taxon>
    </lineage>
</organism>
<name>A0A6J4M1X2_9ACTN</name>
<feature type="compositionally biased region" description="Basic residues" evidence="1">
    <location>
        <begin position="253"/>
        <end position="265"/>
    </location>
</feature>
<feature type="compositionally biased region" description="Low complexity" evidence="1">
    <location>
        <begin position="233"/>
        <end position="244"/>
    </location>
</feature>
<dbReference type="AlphaFoldDB" id="A0A6J4M1X2"/>
<feature type="region of interest" description="Disordered" evidence="1">
    <location>
        <begin position="75"/>
        <end position="209"/>
    </location>
</feature>
<feature type="compositionally biased region" description="Low complexity" evidence="1">
    <location>
        <begin position="119"/>
        <end position="130"/>
    </location>
</feature>
<feature type="compositionally biased region" description="Basic residues" evidence="1">
    <location>
        <begin position="131"/>
        <end position="140"/>
    </location>
</feature>
<feature type="region of interest" description="Disordered" evidence="1">
    <location>
        <begin position="225"/>
        <end position="312"/>
    </location>
</feature>
<feature type="compositionally biased region" description="Basic residues" evidence="1">
    <location>
        <begin position="148"/>
        <end position="162"/>
    </location>
</feature>
<dbReference type="EMBL" id="CADCUI010000029">
    <property type="protein sequence ID" value="CAA9346919.1"/>
    <property type="molecule type" value="Genomic_DNA"/>
</dbReference>
<feature type="non-terminal residue" evidence="2">
    <location>
        <position position="1"/>
    </location>
</feature>
<feature type="compositionally biased region" description="Basic residues" evidence="1">
    <location>
        <begin position="81"/>
        <end position="96"/>
    </location>
</feature>
<feature type="compositionally biased region" description="Low complexity" evidence="1">
    <location>
        <begin position="163"/>
        <end position="187"/>
    </location>
</feature>
<feature type="non-terminal residue" evidence="2">
    <location>
        <position position="312"/>
    </location>
</feature>
<accession>A0A6J4M1X2</accession>
<sequence>AQPTPRPARLGGPSTAQVTRAGVRGGRARAAGALARRAGTHLPDPAGAPLLPPVRPGRRAARRPRGRFCLLHGHAQTRGAAAHHRLPPRRRFRRPPRPLPRQVRRSAGIGAPGEGRGTRLPAGARAQLARLARRPRRPRREARDGVARRRGARRRLGRRRLRAGVGADAAGPRRPPAGGTAAALAVGRPHDQHPGHRRVHRARHLAVPRQDPGLRRVVGRWGGEPVAGGGVAGPRAAPRPAAGADVLRDPRHPRARLPAARRPRRGGGLGAGVRRASRPHPRLSSAAADPRGPGCVATHGGVPPSAACDRGV</sequence>